<feature type="binding site" evidence="10">
    <location>
        <position position="308"/>
    </location>
    <ligand>
        <name>ATP</name>
        <dbReference type="ChEBI" id="CHEBI:30616"/>
    </ligand>
</feature>
<dbReference type="GO" id="GO:0019563">
    <property type="term" value="P:glycerol catabolic process"/>
    <property type="evidence" value="ECO:0007669"/>
    <property type="project" value="UniProtKB-UniRule"/>
</dbReference>
<evidence type="ECO:0000256" key="11">
    <source>
        <dbReference type="RuleBase" id="RU003733"/>
    </source>
</evidence>
<dbReference type="InterPro" id="IPR005999">
    <property type="entry name" value="Glycerol_kin"/>
</dbReference>
<dbReference type="PANTHER" id="PTHR10196">
    <property type="entry name" value="SUGAR KINASE"/>
    <property type="match status" value="1"/>
</dbReference>
<name>D1CEN5_THET1</name>
<feature type="binding site" evidence="10">
    <location>
        <position position="134"/>
    </location>
    <ligand>
        <name>glycerol</name>
        <dbReference type="ChEBI" id="CHEBI:17754"/>
    </ligand>
</feature>
<dbReference type="PANTHER" id="PTHR10196:SF69">
    <property type="entry name" value="GLYCEROL KINASE"/>
    <property type="match status" value="1"/>
</dbReference>
<dbReference type="InterPro" id="IPR018483">
    <property type="entry name" value="Carb_kinase_FGGY_CS"/>
</dbReference>
<comment type="function">
    <text evidence="9 10">Key enzyme in the regulation of glycerol uptake and metabolism. Catalyzes the phosphorylation of glycerol to yield sn-glycerol 3-phosphate.</text>
</comment>
<evidence type="ECO:0000256" key="1">
    <source>
        <dbReference type="ARBA" id="ARBA00005190"/>
    </source>
</evidence>
<dbReference type="AlphaFoldDB" id="D1CEN5"/>
<dbReference type="SUPFAM" id="SSF53067">
    <property type="entry name" value="Actin-like ATPase domain"/>
    <property type="match status" value="2"/>
</dbReference>
<feature type="binding site" evidence="10">
    <location>
        <position position="244"/>
    </location>
    <ligand>
        <name>glycerol</name>
        <dbReference type="ChEBI" id="CHEBI:17754"/>
    </ligand>
</feature>
<feature type="binding site" evidence="10">
    <location>
        <position position="134"/>
    </location>
    <ligand>
        <name>sn-glycerol 3-phosphate</name>
        <dbReference type="ChEBI" id="CHEBI:57597"/>
    </ligand>
</feature>
<dbReference type="PROSITE" id="PS00933">
    <property type="entry name" value="FGGY_KINASES_1"/>
    <property type="match status" value="1"/>
</dbReference>
<dbReference type="eggNOG" id="COG0554">
    <property type="taxonomic scope" value="Bacteria"/>
</dbReference>
<evidence type="ECO:0000256" key="5">
    <source>
        <dbReference type="ARBA" id="ARBA00022777"/>
    </source>
</evidence>
<dbReference type="FunFam" id="3.30.420.40:FF:000008">
    <property type="entry name" value="Glycerol kinase"/>
    <property type="match status" value="1"/>
</dbReference>
<gene>
    <name evidence="10" type="primary">glpK</name>
    <name evidence="14" type="ordered locus">Tter_0470</name>
</gene>
<dbReference type="PIRSF" id="PIRSF000538">
    <property type="entry name" value="GlpK"/>
    <property type="match status" value="1"/>
</dbReference>
<dbReference type="HAMAP" id="MF_00186">
    <property type="entry name" value="Glycerol_kin"/>
    <property type="match status" value="1"/>
</dbReference>
<dbReference type="InterPro" id="IPR043129">
    <property type="entry name" value="ATPase_NBD"/>
</dbReference>
<dbReference type="CDD" id="cd07786">
    <property type="entry name" value="FGGY_EcGK_like"/>
    <property type="match status" value="1"/>
</dbReference>
<evidence type="ECO:0000256" key="9">
    <source>
        <dbReference type="ARBA" id="ARBA00054633"/>
    </source>
</evidence>
<keyword evidence="15" id="KW-1185">Reference proteome</keyword>
<feature type="binding site" evidence="10">
    <location>
        <position position="12"/>
    </location>
    <ligand>
        <name>ATP</name>
        <dbReference type="ChEBI" id="CHEBI:30616"/>
    </ligand>
</feature>
<dbReference type="NCBIfam" id="TIGR01311">
    <property type="entry name" value="glycerol_kin"/>
    <property type="match status" value="1"/>
</dbReference>
<dbReference type="RefSeq" id="WP_012874426.1">
    <property type="nucleotide sequence ID" value="NC_013525.1"/>
</dbReference>
<dbReference type="EC" id="2.7.1.30" evidence="10"/>
<evidence type="ECO:0000259" key="12">
    <source>
        <dbReference type="Pfam" id="PF00370"/>
    </source>
</evidence>
<feature type="binding site" evidence="10">
    <location>
        <position position="14"/>
    </location>
    <ligand>
        <name>ATP</name>
        <dbReference type="ChEBI" id="CHEBI:30616"/>
    </ligand>
</feature>
<dbReference type="GO" id="GO:0005524">
    <property type="term" value="F:ATP binding"/>
    <property type="evidence" value="ECO:0007669"/>
    <property type="project" value="UniProtKB-UniRule"/>
</dbReference>
<evidence type="ECO:0000259" key="13">
    <source>
        <dbReference type="Pfam" id="PF02782"/>
    </source>
</evidence>
<dbReference type="UniPathway" id="UPA00618">
    <property type="reaction ID" value="UER00672"/>
</dbReference>
<evidence type="ECO:0000256" key="8">
    <source>
        <dbReference type="ARBA" id="ARBA00052101"/>
    </source>
</evidence>
<reference evidence="15" key="1">
    <citation type="journal article" date="2010" name="Stand. Genomic Sci.">
        <title>Complete genome sequence of 'Thermobaculum terrenum' type strain (YNP1).</title>
        <authorList>
            <person name="Kiss H."/>
            <person name="Cleland D."/>
            <person name="Lapidus A."/>
            <person name="Lucas S."/>
            <person name="Glavina Del Rio T."/>
            <person name="Nolan M."/>
            <person name="Tice H."/>
            <person name="Han C."/>
            <person name="Goodwin L."/>
            <person name="Pitluck S."/>
            <person name="Liolios K."/>
            <person name="Ivanova N."/>
            <person name="Mavromatis K."/>
            <person name="Ovchinnikova G."/>
            <person name="Pati A."/>
            <person name="Chen A."/>
            <person name="Palaniappan K."/>
            <person name="Land M."/>
            <person name="Hauser L."/>
            <person name="Chang Y."/>
            <person name="Jeffries C."/>
            <person name="Lu M."/>
            <person name="Brettin T."/>
            <person name="Detter J."/>
            <person name="Goker M."/>
            <person name="Tindall B."/>
            <person name="Beck B."/>
            <person name="McDermott T."/>
            <person name="Woyke T."/>
            <person name="Bristow J."/>
            <person name="Eisen J."/>
            <person name="Markowitz V."/>
            <person name="Hugenholtz P."/>
            <person name="Kyrpides N."/>
            <person name="Klenk H."/>
            <person name="Cheng J."/>
        </authorList>
    </citation>
    <scope>NUCLEOTIDE SEQUENCE [LARGE SCALE GENOMIC DNA]</scope>
    <source>
        <strain evidence="15">ATCC BAA-798 / YNP1</strain>
    </source>
</reference>
<dbReference type="InterPro" id="IPR018484">
    <property type="entry name" value="FGGY_N"/>
</dbReference>
<evidence type="ECO:0000256" key="7">
    <source>
        <dbReference type="ARBA" id="ARBA00022840"/>
    </source>
</evidence>
<feature type="binding site" evidence="10">
    <location>
        <position position="82"/>
    </location>
    <ligand>
        <name>sn-glycerol 3-phosphate</name>
        <dbReference type="ChEBI" id="CHEBI:57597"/>
    </ligand>
</feature>
<dbReference type="HOGENOM" id="CLU_009281_2_3_0"/>
<proteinExistence type="inferred from homology"/>
<feature type="binding site" evidence="10">
    <location>
        <position position="413"/>
    </location>
    <ligand>
        <name>ADP</name>
        <dbReference type="ChEBI" id="CHEBI:456216"/>
    </ligand>
</feature>
<protein>
    <recommendedName>
        <fullName evidence="10">Glycerol kinase</fullName>
        <ecNumber evidence="10">2.7.1.30</ecNumber>
    </recommendedName>
    <alternativeName>
        <fullName evidence="10">ATP:glycerol 3-phosphotransferase</fullName>
    </alternativeName>
    <alternativeName>
        <fullName evidence="10">Glycerokinase</fullName>
        <shortName evidence="10">GK</shortName>
    </alternativeName>
</protein>
<feature type="binding site" evidence="10">
    <location>
        <position position="13"/>
    </location>
    <ligand>
        <name>ATP</name>
        <dbReference type="ChEBI" id="CHEBI:30616"/>
    </ligand>
</feature>
<dbReference type="PROSITE" id="PS00445">
    <property type="entry name" value="FGGY_KINASES_2"/>
    <property type="match status" value="1"/>
</dbReference>
<comment type="pathway">
    <text evidence="1 10">Polyol metabolism; glycerol degradation via glycerol kinase pathway; sn-glycerol 3-phosphate from glycerol: step 1/1.</text>
</comment>
<keyword evidence="4 10" id="KW-0547">Nucleotide-binding</keyword>
<feature type="binding site" evidence="10">
    <location>
        <position position="243"/>
    </location>
    <ligand>
        <name>glycerol</name>
        <dbReference type="ChEBI" id="CHEBI:17754"/>
    </ligand>
</feature>
<feature type="binding site" evidence="10">
    <location>
        <position position="409"/>
    </location>
    <ligand>
        <name>ADP</name>
        <dbReference type="ChEBI" id="CHEBI:456216"/>
    </ligand>
</feature>
<dbReference type="EMBL" id="CP001825">
    <property type="protein sequence ID" value="ACZ41391.1"/>
    <property type="molecule type" value="Genomic_DNA"/>
</dbReference>
<feature type="binding site" evidence="10">
    <location>
        <position position="308"/>
    </location>
    <ligand>
        <name>ADP</name>
        <dbReference type="ChEBI" id="CHEBI:456216"/>
    </ligand>
</feature>
<keyword evidence="6 10" id="KW-0319">Glycerol metabolism</keyword>
<dbReference type="GO" id="GO:0004370">
    <property type="term" value="F:glycerol kinase activity"/>
    <property type="evidence" value="ECO:0007669"/>
    <property type="project" value="UniProtKB-UniRule"/>
</dbReference>
<comment type="activity regulation">
    <text evidence="10">Inhibited by fructose 1,6-bisphosphate (FBP).</text>
</comment>
<feature type="binding site" evidence="10">
    <location>
        <position position="16"/>
    </location>
    <ligand>
        <name>ADP</name>
        <dbReference type="ChEBI" id="CHEBI:456216"/>
    </ligand>
</feature>
<evidence type="ECO:0000313" key="14">
    <source>
        <dbReference type="EMBL" id="ACZ41391.1"/>
    </source>
</evidence>
<evidence type="ECO:0000256" key="2">
    <source>
        <dbReference type="ARBA" id="ARBA00009156"/>
    </source>
</evidence>
<comment type="caution">
    <text evidence="10">Lacks conserved residue(s) required for the propagation of feature annotation.</text>
</comment>
<evidence type="ECO:0000256" key="3">
    <source>
        <dbReference type="ARBA" id="ARBA00022679"/>
    </source>
</evidence>
<dbReference type="InterPro" id="IPR018485">
    <property type="entry name" value="FGGY_C"/>
</dbReference>
<dbReference type="GO" id="GO:0006072">
    <property type="term" value="P:glycerol-3-phosphate metabolic process"/>
    <property type="evidence" value="ECO:0007669"/>
    <property type="project" value="InterPro"/>
</dbReference>
<organism evidence="14 15">
    <name type="scientific">Thermobaculum terrenum (strain ATCC BAA-798 / CCMEE 7001 / YNP1)</name>
    <dbReference type="NCBI Taxonomy" id="525904"/>
    <lineage>
        <taxon>Bacteria</taxon>
        <taxon>Bacillati</taxon>
        <taxon>Chloroflexota</taxon>
        <taxon>Chloroflexia</taxon>
        <taxon>Candidatus Thermobaculales</taxon>
        <taxon>Candidatus Thermobaculaceae</taxon>
        <taxon>Thermobaculum</taxon>
    </lineage>
</organism>
<keyword evidence="5 10" id="KW-0418">Kinase</keyword>
<feature type="binding site" evidence="10">
    <location>
        <position position="83"/>
    </location>
    <ligand>
        <name>sn-glycerol 3-phosphate</name>
        <dbReference type="ChEBI" id="CHEBI:57597"/>
    </ligand>
</feature>
<dbReference type="Gene3D" id="3.30.420.40">
    <property type="match status" value="2"/>
</dbReference>
<feature type="binding site" evidence="10">
    <location>
        <position position="265"/>
    </location>
    <ligand>
        <name>ATP</name>
        <dbReference type="ChEBI" id="CHEBI:30616"/>
    </ligand>
</feature>
<keyword evidence="3 10" id="KW-0808">Transferase</keyword>
<feature type="binding site" evidence="10">
    <location>
        <position position="12"/>
    </location>
    <ligand>
        <name>sn-glycerol 3-phosphate</name>
        <dbReference type="ChEBI" id="CHEBI:57597"/>
    </ligand>
</feature>
<dbReference type="NCBIfam" id="NF000756">
    <property type="entry name" value="PRK00047.1"/>
    <property type="match status" value="1"/>
</dbReference>
<feature type="binding site" evidence="10">
    <location>
        <position position="83"/>
    </location>
    <ligand>
        <name>glycerol</name>
        <dbReference type="ChEBI" id="CHEBI:17754"/>
    </ligand>
</feature>
<evidence type="ECO:0000256" key="4">
    <source>
        <dbReference type="ARBA" id="ARBA00022741"/>
    </source>
</evidence>
<feature type="domain" description="Carbohydrate kinase FGGY C-terminal" evidence="13">
    <location>
        <begin position="260"/>
        <end position="448"/>
    </location>
</feature>
<feature type="binding site" evidence="10">
    <location>
        <position position="12"/>
    </location>
    <ligand>
        <name>ADP</name>
        <dbReference type="ChEBI" id="CHEBI:456216"/>
    </ligand>
</feature>
<dbReference type="KEGG" id="ttr:Tter_0470"/>
<feature type="binding site" evidence="10">
    <location>
        <position position="265"/>
    </location>
    <ligand>
        <name>ADP</name>
        <dbReference type="ChEBI" id="CHEBI:456216"/>
    </ligand>
</feature>
<dbReference type="Pfam" id="PF02782">
    <property type="entry name" value="FGGY_C"/>
    <property type="match status" value="1"/>
</dbReference>
<dbReference type="GO" id="GO:0005829">
    <property type="term" value="C:cytosol"/>
    <property type="evidence" value="ECO:0007669"/>
    <property type="project" value="TreeGrafter"/>
</dbReference>
<feature type="domain" description="Carbohydrate kinase FGGY N-terminal" evidence="12">
    <location>
        <begin position="4"/>
        <end position="250"/>
    </location>
</feature>
<dbReference type="InterPro" id="IPR000577">
    <property type="entry name" value="Carb_kinase_FGGY"/>
</dbReference>
<evidence type="ECO:0000256" key="6">
    <source>
        <dbReference type="ARBA" id="ARBA00022798"/>
    </source>
</evidence>
<dbReference type="Pfam" id="PF00370">
    <property type="entry name" value="FGGY_N"/>
    <property type="match status" value="1"/>
</dbReference>
<sequence>MSKYVLALDQGTTSSRAIIFDQEGNIVSLAQRPIDQIYPHPGWVNQDAEHIWEVTLSVMKEAVQQSQLGISQIAAIGITNQRETTILWDRATGKPVGPAIVWQSRQTSHLVDDIFRRGKAERYQQITGLVPDAYFSATKILWMLEQDPEVRRRAEQGDLAFGTVDSWLLWKLSGGKVHLTDYSNASRTMLFDINELEWSDELLADLNIPKHILPGLCDNSGIICHADSSILGAEIPVAGVAGDQQAALFGQTCFSPGEAKNTYGTGSFCLMNIGEKPTHSKHKLLTTIAWGINGKVEYALEGSIFVTGAAVGWLRDGLGIIKTSEEVEQLASSVKDSGGVFFVPALVGLGAPYWDQYARGTIIGITRSTTAAHIARATLEAIAFQTRDVVEAMIADSGIDLHELRVDGGAVKNDLLLQIQADILGVPVVRPTMTEVTALGAAYLAGLATDVWADQQDLKAHWKEDRRFEPSINADQRESLYSTWKRAVERACRWEKPTE</sequence>
<evidence type="ECO:0000256" key="10">
    <source>
        <dbReference type="HAMAP-Rule" id="MF_00186"/>
    </source>
</evidence>
<feature type="binding site" evidence="10">
    <location>
        <position position="82"/>
    </location>
    <ligand>
        <name>glycerol</name>
        <dbReference type="ChEBI" id="CHEBI:17754"/>
    </ligand>
</feature>
<comment type="similarity">
    <text evidence="2 10 11">Belongs to the FGGY kinase family.</text>
</comment>
<feature type="binding site" evidence="10">
    <location>
        <position position="243"/>
    </location>
    <ligand>
        <name>sn-glycerol 3-phosphate</name>
        <dbReference type="ChEBI" id="CHEBI:57597"/>
    </ligand>
</feature>
<comment type="catalytic activity">
    <reaction evidence="8 10">
        <text>glycerol + ATP = sn-glycerol 3-phosphate + ADP + H(+)</text>
        <dbReference type="Rhea" id="RHEA:21644"/>
        <dbReference type="ChEBI" id="CHEBI:15378"/>
        <dbReference type="ChEBI" id="CHEBI:17754"/>
        <dbReference type="ChEBI" id="CHEBI:30616"/>
        <dbReference type="ChEBI" id="CHEBI:57597"/>
        <dbReference type="ChEBI" id="CHEBI:456216"/>
        <dbReference type="EC" id="2.7.1.30"/>
    </reaction>
</comment>
<accession>D1CEN5</accession>
<dbReference type="Proteomes" id="UP000000323">
    <property type="component" value="Chromosome 1"/>
</dbReference>
<dbReference type="STRING" id="525904.Tter_0470"/>
<evidence type="ECO:0000313" key="15">
    <source>
        <dbReference type="Proteomes" id="UP000000323"/>
    </source>
</evidence>
<keyword evidence="7 10" id="KW-0067">ATP-binding</keyword>
<dbReference type="OrthoDB" id="39631at2"/>
<feature type="binding site" evidence="10">
    <location>
        <position position="409"/>
    </location>
    <ligand>
        <name>ATP</name>
        <dbReference type="ChEBI" id="CHEBI:30616"/>
    </ligand>
</feature>
<dbReference type="FunFam" id="3.30.420.40:FF:000007">
    <property type="entry name" value="Glycerol kinase"/>
    <property type="match status" value="1"/>
</dbReference>